<keyword evidence="7" id="KW-1185">Reference proteome</keyword>
<dbReference type="RefSeq" id="WP_163386394.1">
    <property type="nucleotide sequence ID" value="NZ_JAUFQS010000012.1"/>
</dbReference>
<reference evidence="7" key="1">
    <citation type="journal article" date="2019" name="Int. J. Syst. Evol. Microbiol.">
        <title>The Global Catalogue of Microorganisms (GCM) 10K type strain sequencing project: providing services to taxonomists for standard genome sequencing and annotation.</title>
        <authorList>
            <consortium name="The Broad Institute Genomics Platform"/>
            <consortium name="The Broad Institute Genome Sequencing Center for Infectious Disease"/>
            <person name="Wu L."/>
            <person name="Ma J."/>
        </authorList>
    </citation>
    <scope>NUCLEOTIDE SEQUENCE [LARGE SCALE GENOMIC DNA]</scope>
    <source>
        <strain evidence="7">CECT 7706</strain>
    </source>
</reference>
<evidence type="ECO:0000256" key="4">
    <source>
        <dbReference type="SAM" id="Phobius"/>
    </source>
</evidence>
<dbReference type="SUPFAM" id="SSF53448">
    <property type="entry name" value="Nucleotide-diphospho-sugar transferases"/>
    <property type="match status" value="1"/>
</dbReference>
<accession>A0ABT8C8V9</accession>
<dbReference type="PANTHER" id="PTHR43630:SF1">
    <property type="entry name" value="POLY-BETA-1,6-N-ACETYL-D-GLUCOSAMINE SYNTHASE"/>
    <property type="match status" value="1"/>
</dbReference>
<feature type="transmembrane region" description="Helical" evidence="4">
    <location>
        <begin position="6"/>
        <end position="27"/>
    </location>
</feature>
<proteinExistence type="inferred from homology"/>
<gene>
    <name evidence="6" type="ORF">QWZ15_13275</name>
</gene>
<feature type="transmembrane region" description="Helical" evidence="4">
    <location>
        <begin position="343"/>
        <end position="362"/>
    </location>
</feature>
<dbReference type="Gene3D" id="3.90.550.10">
    <property type="entry name" value="Spore Coat Polysaccharide Biosynthesis Protein SpsA, Chain A"/>
    <property type="match status" value="1"/>
</dbReference>
<evidence type="ECO:0000313" key="6">
    <source>
        <dbReference type="EMBL" id="MDN3688806.1"/>
    </source>
</evidence>
<feature type="domain" description="Glycosyltransferase 2-like" evidence="5">
    <location>
        <begin position="45"/>
        <end position="209"/>
    </location>
</feature>
<keyword evidence="4" id="KW-0812">Transmembrane</keyword>
<feature type="transmembrane region" description="Helical" evidence="4">
    <location>
        <begin position="282"/>
        <end position="311"/>
    </location>
</feature>
<dbReference type="Proteomes" id="UP001236663">
    <property type="component" value="Unassembled WGS sequence"/>
</dbReference>
<evidence type="ECO:0000256" key="3">
    <source>
        <dbReference type="ARBA" id="ARBA00022679"/>
    </source>
</evidence>
<dbReference type="EC" id="2.4.-.-" evidence="6"/>
<comment type="caution">
    <text evidence="6">The sequence shown here is derived from an EMBL/GenBank/DDBJ whole genome shotgun (WGS) entry which is preliminary data.</text>
</comment>
<evidence type="ECO:0000259" key="5">
    <source>
        <dbReference type="Pfam" id="PF00535"/>
    </source>
</evidence>
<keyword evidence="3 6" id="KW-0808">Transferase</keyword>
<evidence type="ECO:0000313" key="7">
    <source>
        <dbReference type="Proteomes" id="UP001236663"/>
    </source>
</evidence>
<dbReference type="InterPro" id="IPR029044">
    <property type="entry name" value="Nucleotide-diphossugar_trans"/>
</dbReference>
<dbReference type="GO" id="GO:0016757">
    <property type="term" value="F:glycosyltransferase activity"/>
    <property type="evidence" value="ECO:0007669"/>
    <property type="project" value="UniProtKB-KW"/>
</dbReference>
<sequence>MVSLIGTLCFSILAVYLLGMLFLGRCWNELAKFRIKPANGLPDCTVLVPFRNEEGNLRNLLPNLLMHLPDQLPVVFIDDHSEDKGQELIRKFIASQGLPHWQCVKSNGSGKKAALQSGIGRSSTGLILTTDADVQIISGWVEEMAAAFAVPEVQMVAGPVLSSSAKGIFARFQRIEWASIGLLTGVSYYLKHPLMCSGANLAFRKAAFHAVSGYQGNEHLLTGDDEFLMKKFVRNFGSEAVRYNPSSDSLVLTHPLPHTRAWIAQRSRWASKWNAHKEIGHAMAAAILVLLSLCQVFSLVIPFISFSFIGWTVLYGILKFLTERAVLGKVLQQFGKPGGNGDYFVAGWIFPLMVLITFPRAITGKYTWKGRKN</sequence>
<organism evidence="6 7">
    <name type="scientific">Cyclobacterium jeungdonense</name>
    <dbReference type="NCBI Taxonomy" id="708087"/>
    <lineage>
        <taxon>Bacteria</taxon>
        <taxon>Pseudomonadati</taxon>
        <taxon>Bacteroidota</taxon>
        <taxon>Cytophagia</taxon>
        <taxon>Cytophagales</taxon>
        <taxon>Cyclobacteriaceae</taxon>
        <taxon>Cyclobacterium</taxon>
    </lineage>
</organism>
<keyword evidence="2 6" id="KW-0328">Glycosyltransferase</keyword>
<keyword evidence="4" id="KW-1133">Transmembrane helix</keyword>
<comment type="similarity">
    <text evidence="1">Belongs to the glycosyltransferase 2 family.</text>
</comment>
<keyword evidence="4" id="KW-0472">Membrane</keyword>
<dbReference type="EMBL" id="JAUFQS010000012">
    <property type="protein sequence ID" value="MDN3688806.1"/>
    <property type="molecule type" value="Genomic_DNA"/>
</dbReference>
<dbReference type="InterPro" id="IPR001173">
    <property type="entry name" value="Glyco_trans_2-like"/>
</dbReference>
<evidence type="ECO:0000256" key="2">
    <source>
        <dbReference type="ARBA" id="ARBA00022676"/>
    </source>
</evidence>
<dbReference type="PANTHER" id="PTHR43630">
    <property type="entry name" value="POLY-BETA-1,6-N-ACETYL-D-GLUCOSAMINE SYNTHASE"/>
    <property type="match status" value="1"/>
</dbReference>
<name>A0ABT8C8V9_9BACT</name>
<evidence type="ECO:0000256" key="1">
    <source>
        <dbReference type="ARBA" id="ARBA00006739"/>
    </source>
</evidence>
<dbReference type="Pfam" id="PF00535">
    <property type="entry name" value="Glycos_transf_2"/>
    <property type="match status" value="1"/>
</dbReference>
<protein>
    <submittedName>
        <fullName evidence="6">Glycosyltransferase</fullName>
        <ecNumber evidence="6">2.4.-.-</ecNumber>
    </submittedName>
</protein>